<dbReference type="SMART" id="SM00579">
    <property type="entry name" value="FBD"/>
    <property type="match status" value="1"/>
</dbReference>
<feature type="domain" description="FBD" evidence="1">
    <location>
        <begin position="384"/>
        <end position="452"/>
    </location>
</feature>
<dbReference type="Gramene" id="mRNA:HanXRQr2_Chr01g0039451">
    <property type="protein sequence ID" value="mRNA:HanXRQr2_Chr01g0039451"/>
    <property type="gene ID" value="HanXRQr2_Chr01g0039451"/>
</dbReference>
<dbReference type="InParanoid" id="A0A251VRJ0"/>
<dbReference type="OrthoDB" id="612216at2759"/>
<reference evidence="3" key="2">
    <citation type="submission" date="2017-02" db="EMBL/GenBank/DDBJ databases">
        <title>Sunflower complete genome.</title>
        <authorList>
            <person name="Langlade N."/>
            <person name="Munos S."/>
        </authorList>
    </citation>
    <scope>NUCLEOTIDE SEQUENCE [LARGE SCALE GENOMIC DNA]</scope>
    <source>
        <tissue evidence="3">Leaves</tissue>
    </source>
</reference>
<dbReference type="SUPFAM" id="SSF52047">
    <property type="entry name" value="RNI-like"/>
    <property type="match status" value="2"/>
</dbReference>
<dbReference type="Gene3D" id="1.20.1280.50">
    <property type="match status" value="1"/>
</dbReference>
<reference evidence="2" key="3">
    <citation type="submission" date="2020-06" db="EMBL/GenBank/DDBJ databases">
        <title>Helianthus annuus Genome sequencing and assembly Release 2.</title>
        <authorList>
            <person name="Gouzy J."/>
            <person name="Langlade N."/>
            <person name="Munos S."/>
        </authorList>
    </citation>
    <scope>NUCLEOTIDE SEQUENCE</scope>
    <source>
        <tissue evidence="2">Leaves</tissue>
    </source>
</reference>
<dbReference type="FunCoup" id="A0A251VRJ0">
    <property type="interactions" value="1561"/>
</dbReference>
<evidence type="ECO:0000313" key="2">
    <source>
        <dbReference type="EMBL" id="KAF5823540.1"/>
    </source>
</evidence>
<dbReference type="PANTHER" id="PTHR31900:SF34">
    <property type="entry name" value="EMB|CAB62440.1-RELATED"/>
    <property type="match status" value="1"/>
</dbReference>
<sequence>MNLHSKEVAIKRPKPPNLDETDFISKLHDSLLLQILSLLPQSDATRTRILSNRWKNLCSFLPNLHFVMPFCSNIEQVNKFHDSVDQTLALRGGIPIRMFHLYCSKNCNYNRVHDSLCNVVNCKVQELDIRFPNDRFRFRFCWDLFRTCGSLVRLTLRGGFVLNVPDVDVLFPCLKSISLVSIVYLRDVCFKNLISGCPVLEELYVERQLIGELDGMESCMVISPSLKKLRLSFALSGSGRGNFRVVIDAPRLEYLSVLDVMPTSYSLLTEPLSLTEAHLKVQTGGGDFHVAQLVTCLSNVKVLTLNDSTLTAFINVHNLDMPVFPNLVEFAIGLDVFCSWSMLPTFFNKMPNVEHITFLKGFLPFPHAQHIYTMRWNPPVEVPTCLRFKMKKITIKNRETVTPEELKLISYMLKHANHLEILTINAHKIDPKTRGQVLKFYRGSKSCRIEFV</sequence>
<dbReference type="Pfam" id="PF08387">
    <property type="entry name" value="FBD"/>
    <property type="match status" value="1"/>
</dbReference>
<dbReference type="OMA" id="ASIRIIC"/>
<keyword evidence="4" id="KW-1185">Reference proteome</keyword>
<accession>A0A251VRJ0</accession>
<dbReference type="InterPro" id="IPR036047">
    <property type="entry name" value="F-box-like_dom_sf"/>
</dbReference>
<dbReference type="Proteomes" id="UP000215914">
    <property type="component" value="Chromosome 1"/>
</dbReference>
<dbReference type="Gene3D" id="3.80.10.10">
    <property type="entry name" value="Ribonuclease Inhibitor"/>
    <property type="match status" value="1"/>
</dbReference>
<dbReference type="InterPro" id="IPR055411">
    <property type="entry name" value="LRR_FXL15/At3g58940/PEG3-like"/>
</dbReference>
<dbReference type="EMBL" id="CM007890">
    <property type="protein sequence ID" value="OTG38158.1"/>
    <property type="molecule type" value="Genomic_DNA"/>
</dbReference>
<dbReference type="AlphaFoldDB" id="A0A251VRJ0"/>
<organism evidence="3 4">
    <name type="scientific">Helianthus annuus</name>
    <name type="common">Common sunflower</name>
    <dbReference type="NCBI Taxonomy" id="4232"/>
    <lineage>
        <taxon>Eukaryota</taxon>
        <taxon>Viridiplantae</taxon>
        <taxon>Streptophyta</taxon>
        <taxon>Embryophyta</taxon>
        <taxon>Tracheophyta</taxon>
        <taxon>Spermatophyta</taxon>
        <taxon>Magnoliopsida</taxon>
        <taxon>eudicotyledons</taxon>
        <taxon>Gunneridae</taxon>
        <taxon>Pentapetalae</taxon>
        <taxon>asterids</taxon>
        <taxon>campanulids</taxon>
        <taxon>Asterales</taxon>
        <taxon>Asteraceae</taxon>
        <taxon>Asteroideae</taxon>
        <taxon>Heliantheae alliance</taxon>
        <taxon>Heliantheae</taxon>
        <taxon>Helianthus</taxon>
    </lineage>
</organism>
<dbReference type="InterPro" id="IPR050232">
    <property type="entry name" value="FBL13/AtMIF1-like"/>
</dbReference>
<evidence type="ECO:0000313" key="3">
    <source>
        <dbReference type="EMBL" id="OTG38158.1"/>
    </source>
</evidence>
<dbReference type="Pfam" id="PF24758">
    <property type="entry name" value="LRR_At5g56370"/>
    <property type="match status" value="1"/>
</dbReference>
<gene>
    <name evidence="3" type="ORF">HannXRQ_Chr01g0026671</name>
    <name evidence="2" type="ORF">HanXRQr2_Chr01g0039451</name>
</gene>
<proteinExistence type="predicted"/>
<reference evidence="2 4" key="1">
    <citation type="journal article" date="2017" name="Nature">
        <title>The sunflower genome provides insights into oil metabolism, flowering and Asterid evolution.</title>
        <authorList>
            <person name="Badouin H."/>
            <person name="Gouzy J."/>
            <person name="Grassa C.J."/>
            <person name="Murat F."/>
            <person name="Staton S.E."/>
            <person name="Cottret L."/>
            <person name="Lelandais-Briere C."/>
            <person name="Owens G.L."/>
            <person name="Carrere S."/>
            <person name="Mayjonade B."/>
            <person name="Legrand L."/>
            <person name="Gill N."/>
            <person name="Kane N.C."/>
            <person name="Bowers J.E."/>
            <person name="Hubner S."/>
            <person name="Bellec A."/>
            <person name="Berard A."/>
            <person name="Berges H."/>
            <person name="Blanchet N."/>
            <person name="Boniface M.C."/>
            <person name="Brunel D."/>
            <person name="Catrice O."/>
            <person name="Chaidir N."/>
            <person name="Claudel C."/>
            <person name="Donnadieu C."/>
            <person name="Faraut T."/>
            <person name="Fievet G."/>
            <person name="Helmstetter N."/>
            <person name="King M."/>
            <person name="Knapp S.J."/>
            <person name="Lai Z."/>
            <person name="Le Paslier M.C."/>
            <person name="Lippi Y."/>
            <person name="Lorenzon L."/>
            <person name="Mandel J.R."/>
            <person name="Marage G."/>
            <person name="Marchand G."/>
            <person name="Marquand E."/>
            <person name="Bret-Mestries E."/>
            <person name="Morien E."/>
            <person name="Nambeesan S."/>
            <person name="Nguyen T."/>
            <person name="Pegot-Espagnet P."/>
            <person name="Pouilly N."/>
            <person name="Raftis F."/>
            <person name="Sallet E."/>
            <person name="Schiex T."/>
            <person name="Thomas J."/>
            <person name="Vandecasteele C."/>
            <person name="Vares D."/>
            <person name="Vear F."/>
            <person name="Vautrin S."/>
            <person name="Crespi M."/>
            <person name="Mangin B."/>
            <person name="Burke J.M."/>
            <person name="Salse J."/>
            <person name="Munos S."/>
            <person name="Vincourt P."/>
            <person name="Rieseberg L.H."/>
            <person name="Langlade N.B."/>
        </authorList>
    </citation>
    <scope>NUCLEOTIDE SEQUENCE [LARGE SCALE GENOMIC DNA]</scope>
    <source>
        <strain evidence="4">cv. SF193</strain>
        <tissue evidence="2">Leaves</tissue>
    </source>
</reference>
<dbReference type="SUPFAM" id="SSF81383">
    <property type="entry name" value="F-box domain"/>
    <property type="match status" value="1"/>
</dbReference>
<dbReference type="Pfam" id="PF00646">
    <property type="entry name" value="F-box"/>
    <property type="match status" value="1"/>
</dbReference>
<dbReference type="PANTHER" id="PTHR31900">
    <property type="entry name" value="F-BOX/RNI SUPERFAMILY PROTEIN-RELATED"/>
    <property type="match status" value="1"/>
</dbReference>
<dbReference type="InterPro" id="IPR006566">
    <property type="entry name" value="FBD"/>
</dbReference>
<name>A0A251VRJ0_HELAN</name>
<evidence type="ECO:0000313" key="4">
    <source>
        <dbReference type="Proteomes" id="UP000215914"/>
    </source>
</evidence>
<protein>
    <submittedName>
        <fullName evidence="2">F-box domain, FBD domain, leucine-rich repeat domain superfamily</fullName>
    </submittedName>
    <submittedName>
        <fullName evidence="3">Putative F-box/RNI-like superfamily protein</fullName>
    </submittedName>
</protein>
<dbReference type="InterPro" id="IPR032675">
    <property type="entry name" value="LRR_dom_sf"/>
</dbReference>
<dbReference type="EMBL" id="MNCJ02000316">
    <property type="protein sequence ID" value="KAF5823540.1"/>
    <property type="molecule type" value="Genomic_DNA"/>
</dbReference>
<dbReference type="InterPro" id="IPR001810">
    <property type="entry name" value="F-box_dom"/>
</dbReference>
<evidence type="ECO:0000259" key="1">
    <source>
        <dbReference type="SMART" id="SM00579"/>
    </source>
</evidence>